<dbReference type="PROSITE" id="PS50010">
    <property type="entry name" value="DH_2"/>
    <property type="match status" value="1"/>
</dbReference>
<dbReference type="Pfam" id="PF00621">
    <property type="entry name" value="RhoGEF"/>
    <property type="match status" value="1"/>
</dbReference>
<evidence type="ECO:0000313" key="3">
    <source>
        <dbReference type="EMBL" id="KAG8201052.1"/>
    </source>
</evidence>
<dbReference type="SMART" id="SM00325">
    <property type="entry name" value="RhoGEF"/>
    <property type="match status" value="1"/>
</dbReference>
<comment type="caution">
    <text evidence="3">The sequence shown here is derived from an EMBL/GenBank/DDBJ whole genome shotgun (WGS) entry which is preliminary data.</text>
</comment>
<proteinExistence type="predicted"/>
<evidence type="ECO:0000259" key="2">
    <source>
        <dbReference type="PROSITE" id="PS50010"/>
    </source>
</evidence>
<reference evidence="3 4" key="1">
    <citation type="journal article" date="2022" name="Nat. Ecol. Evol.">
        <title>A masculinizing supergene underlies an exaggerated male reproductive morph in a spider.</title>
        <authorList>
            <person name="Hendrickx F."/>
            <person name="De Corte Z."/>
            <person name="Sonet G."/>
            <person name="Van Belleghem S.M."/>
            <person name="Kostlbacher S."/>
            <person name="Vangestel C."/>
        </authorList>
    </citation>
    <scope>NUCLEOTIDE SEQUENCE [LARGE SCALE GENOMIC DNA]</scope>
    <source>
        <strain evidence="3">W744_W776</strain>
    </source>
</reference>
<dbReference type="GO" id="GO:0005886">
    <property type="term" value="C:plasma membrane"/>
    <property type="evidence" value="ECO:0007669"/>
    <property type="project" value="TreeGrafter"/>
</dbReference>
<accession>A0AAV6VWV0</accession>
<name>A0AAV6VWV0_9ARAC</name>
<dbReference type="PANTHER" id="PTHR46848">
    <property type="entry name" value="REGULATOR OF G-PROTEIN SIGNALING 3"/>
    <property type="match status" value="1"/>
</dbReference>
<dbReference type="SUPFAM" id="SSF50729">
    <property type="entry name" value="PH domain-like"/>
    <property type="match status" value="1"/>
</dbReference>
<dbReference type="AlphaFoldDB" id="A0AAV6VWV0"/>
<feature type="region of interest" description="Disordered" evidence="1">
    <location>
        <begin position="447"/>
        <end position="472"/>
    </location>
</feature>
<organism evidence="3 4">
    <name type="scientific">Oedothorax gibbosus</name>
    <dbReference type="NCBI Taxonomy" id="931172"/>
    <lineage>
        <taxon>Eukaryota</taxon>
        <taxon>Metazoa</taxon>
        <taxon>Ecdysozoa</taxon>
        <taxon>Arthropoda</taxon>
        <taxon>Chelicerata</taxon>
        <taxon>Arachnida</taxon>
        <taxon>Araneae</taxon>
        <taxon>Araneomorphae</taxon>
        <taxon>Entelegynae</taxon>
        <taxon>Araneoidea</taxon>
        <taxon>Linyphiidae</taxon>
        <taxon>Erigoninae</taxon>
        <taxon>Oedothorax</taxon>
    </lineage>
</organism>
<feature type="non-terminal residue" evidence="3">
    <location>
        <position position="1"/>
    </location>
</feature>
<dbReference type="GO" id="GO:0005634">
    <property type="term" value="C:nucleus"/>
    <property type="evidence" value="ECO:0007669"/>
    <property type="project" value="TreeGrafter"/>
</dbReference>
<evidence type="ECO:0000256" key="1">
    <source>
        <dbReference type="SAM" id="MobiDB-lite"/>
    </source>
</evidence>
<feature type="compositionally biased region" description="Polar residues" evidence="1">
    <location>
        <begin position="618"/>
        <end position="633"/>
    </location>
</feature>
<feature type="region of interest" description="Disordered" evidence="1">
    <location>
        <begin position="579"/>
        <end position="600"/>
    </location>
</feature>
<dbReference type="InterPro" id="IPR035899">
    <property type="entry name" value="DBL_dom_sf"/>
</dbReference>
<dbReference type="GO" id="GO:0005085">
    <property type="term" value="F:guanyl-nucleotide exchange factor activity"/>
    <property type="evidence" value="ECO:0007669"/>
    <property type="project" value="InterPro"/>
</dbReference>
<dbReference type="SUPFAM" id="SSF48065">
    <property type="entry name" value="DBL homology domain (DH-domain)"/>
    <property type="match status" value="1"/>
</dbReference>
<sequence>NVKEIMDLEIMRSESELATRKRQTSLRRKESFTKKGSRMVIQDTQIMLWRKERALLKLLLCEEDLLNVLLVGNERFILPLRKRCTLATPAELDILFGNIEEVGTIHEKNVQQLRQLTQGTDDNVGRLYQKQVDDRLSVLRKYVSGLSLARILLRLKIVNKPFKDFIEESKKAEENTDLLFLIEKPLKYISDLTSQLATLLASTAVGHNDYVCLESVVSIYRTFENEMLEVMAKLSNFEDLENLETAFDGEEPYPNLEFLQEKTLFTRGPKGFSLLSPGRYWLFSGQLAKIEGRHYTMYWALLLSDCLIFARRTEQGVLLVLDEPIMLRSIYQITFDVKKCDTEFRILFAVEPFQRSSGQRHQWTTWILRAPCSGIKLIWQYLLSHQLSLYSTQALVEGKDPSFVHVKQSLLLKGILPKRNSRYEESSFTNIVQGPCAMYVKHAISKPNNEGPEDIDSADKQGQPLDNPSYDNPVLRKIRLDKYGKAGGSFKESKKKPVTRSKSFGNDFADSIPFIDCAEESNSGTESNIVYVREYKEFEPKTDGTEVLKTPYKDGYDSKYELSSSISCYYSDPGTPRLAKTDDSADSCEGSTGKRTPKKKFPRLGTFERIKLENRSATLQSPSKVCRTRTGTSAKHRRQAVASTVSKEPLLKSDSVSPVHDLPAEIKASSTPEKTPRKVKKGFFSRLFKIGSSNASSIDSVKMEDGIREDPQADITEMEERKVFTREMEKVETACNEEDDQPPPDYETTLKMKENVQVRFYVY</sequence>
<dbReference type="PANTHER" id="PTHR46848:SF1">
    <property type="entry name" value="REGULATOR OF G-PROTEIN SIGNALING 3"/>
    <property type="match status" value="1"/>
</dbReference>
<dbReference type="Gene3D" id="1.20.900.10">
    <property type="entry name" value="Dbl homology (DH) domain"/>
    <property type="match status" value="1"/>
</dbReference>
<feature type="region of interest" description="Disordered" evidence="1">
    <location>
        <begin position="618"/>
        <end position="637"/>
    </location>
</feature>
<feature type="domain" description="DH" evidence="2">
    <location>
        <begin position="50"/>
        <end position="230"/>
    </location>
</feature>
<keyword evidence="4" id="KW-1185">Reference proteome</keyword>
<dbReference type="InterPro" id="IPR011993">
    <property type="entry name" value="PH-like_dom_sf"/>
</dbReference>
<dbReference type="Gene3D" id="2.30.29.30">
    <property type="entry name" value="Pleckstrin-homology domain (PH domain)/Phosphotyrosine-binding domain (PTB)"/>
    <property type="match status" value="1"/>
</dbReference>
<evidence type="ECO:0000313" key="4">
    <source>
        <dbReference type="Proteomes" id="UP000827092"/>
    </source>
</evidence>
<dbReference type="EMBL" id="JAFNEN010000009">
    <property type="protein sequence ID" value="KAG8201052.1"/>
    <property type="molecule type" value="Genomic_DNA"/>
</dbReference>
<protein>
    <recommendedName>
        <fullName evidence="2">DH domain-containing protein</fullName>
    </recommendedName>
</protein>
<gene>
    <name evidence="3" type="ORF">JTE90_002727</name>
</gene>
<dbReference type="Proteomes" id="UP000827092">
    <property type="component" value="Unassembled WGS sequence"/>
</dbReference>
<dbReference type="InterPro" id="IPR000219">
    <property type="entry name" value="DH_dom"/>
</dbReference>